<sequence length="188" mass="21808">MNPKVGFGQAFKLFWKNYFNFKGRSRRSEYWFMQLWHLIFYIPSLLVYITGIIFFILAFSLHEEGFMIAGVILVLCAGFYTIIYVLAILIPQLALTTRRFHDTNRTMLVPVLVVVLNIIVFINQVFIDINDPNLESGWSLGFTLGASLITFILGIYQLVITCFNSKIEKNKYGESPKFKNLKPYHEEA</sequence>
<organism evidence="2 3">
    <name type="scientific">Staphylococcus pragensis</name>
    <dbReference type="NCBI Taxonomy" id="1611836"/>
    <lineage>
        <taxon>Bacteria</taxon>
        <taxon>Bacillati</taxon>
        <taxon>Bacillota</taxon>
        <taxon>Bacilli</taxon>
        <taxon>Bacillales</taxon>
        <taxon>Staphylococcaceae</taxon>
        <taxon>Staphylococcus</taxon>
    </lineage>
</organism>
<evidence type="ECO:0000313" key="2">
    <source>
        <dbReference type="EMBL" id="TGN26942.1"/>
    </source>
</evidence>
<keyword evidence="1" id="KW-0812">Transmembrane</keyword>
<dbReference type="Pfam" id="PF05656">
    <property type="entry name" value="DUF805"/>
    <property type="match status" value="1"/>
</dbReference>
<name>A0A4Z1BT55_9STAP</name>
<feature type="transmembrane region" description="Helical" evidence="1">
    <location>
        <begin position="139"/>
        <end position="163"/>
    </location>
</feature>
<evidence type="ECO:0000256" key="1">
    <source>
        <dbReference type="SAM" id="Phobius"/>
    </source>
</evidence>
<comment type="caution">
    <text evidence="2">The sequence shown here is derived from an EMBL/GenBank/DDBJ whole genome shotgun (WGS) entry which is preliminary data.</text>
</comment>
<dbReference type="InterPro" id="IPR008523">
    <property type="entry name" value="DUF805"/>
</dbReference>
<protein>
    <submittedName>
        <fullName evidence="2">DUF805 domain-containing protein</fullName>
    </submittedName>
</protein>
<keyword evidence="1" id="KW-0472">Membrane</keyword>
<dbReference type="Proteomes" id="UP000297459">
    <property type="component" value="Unassembled WGS sequence"/>
</dbReference>
<feature type="transmembrane region" description="Helical" evidence="1">
    <location>
        <begin position="35"/>
        <end position="60"/>
    </location>
</feature>
<evidence type="ECO:0000313" key="3">
    <source>
        <dbReference type="Proteomes" id="UP000297459"/>
    </source>
</evidence>
<dbReference type="PANTHER" id="PTHR34980:SF2">
    <property type="entry name" value="INNER MEMBRANE PROTEIN YHAH-RELATED"/>
    <property type="match status" value="1"/>
</dbReference>
<keyword evidence="1" id="KW-1133">Transmembrane helix</keyword>
<reference evidence="2 3" key="1">
    <citation type="submission" date="2019-04" db="EMBL/GenBank/DDBJ databases">
        <title>Genomic characterization of Staphylococcus petrasii strains.</title>
        <authorList>
            <person name="Vrbovska V."/>
            <person name="Kovarovic V."/>
            <person name="Maslanova I."/>
            <person name="Indrakova A."/>
            <person name="Petras P."/>
            <person name="Sedo O."/>
            <person name="Svec P."/>
            <person name="Fisarova L."/>
            <person name="Sedlacek I."/>
            <person name="Doskar J."/>
            <person name="Pantucek R."/>
        </authorList>
    </citation>
    <scope>NUCLEOTIDE SEQUENCE [LARGE SCALE GENOMIC DNA]</scope>
    <source>
        <strain evidence="2 3">CCM 8529</strain>
    </source>
</reference>
<dbReference type="EMBL" id="SRPJ01000003">
    <property type="protein sequence ID" value="TGN26942.1"/>
    <property type="molecule type" value="Genomic_DNA"/>
</dbReference>
<proteinExistence type="predicted"/>
<feature type="transmembrane region" description="Helical" evidence="1">
    <location>
        <begin position="66"/>
        <end position="95"/>
    </location>
</feature>
<keyword evidence="3" id="KW-1185">Reference proteome</keyword>
<gene>
    <name evidence="2" type="ORF">E2558_08165</name>
</gene>
<feature type="transmembrane region" description="Helical" evidence="1">
    <location>
        <begin position="107"/>
        <end position="127"/>
    </location>
</feature>
<dbReference type="GO" id="GO:0005886">
    <property type="term" value="C:plasma membrane"/>
    <property type="evidence" value="ECO:0007669"/>
    <property type="project" value="TreeGrafter"/>
</dbReference>
<accession>A0A4Z1BT55</accession>
<dbReference type="RefSeq" id="WP_126564756.1">
    <property type="nucleotide sequence ID" value="NZ_BMCY01000003.1"/>
</dbReference>
<dbReference type="PANTHER" id="PTHR34980">
    <property type="entry name" value="INNER MEMBRANE PROTEIN-RELATED-RELATED"/>
    <property type="match status" value="1"/>
</dbReference>
<dbReference type="AlphaFoldDB" id="A0A4Z1BT55"/>